<dbReference type="CDD" id="cd00586">
    <property type="entry name" value="4HBT"/>
    <property type="match status" value="1"/>
</dbReference>
<keyword evidence="2" id="KW-1185">Reference proteome</keyword>
<evidence type="ECO:0000313" key="2">
    <source>
        <dbReference type="Proteomes" id="UP000252008"/>
    </source>
</evidence>
<sequence length="159" mass="17326">MDSGPNTFVSTVPRPHPVRLDAATYPVHRAVDTRFGDMDANGHLNNVALESLHETTRATLNRQVFPDVYDRTARTLRIVTSTIVVHYLREAPWPSVIDTAIGIGHLGRTSYVASTALFHEGNCVSLCDTVLVVLGDDGPMPIPDDARARLNSLTLRAPG</sequence>
<dbReference type="AlphaFoldDB" id="A0A375YIL6"/>
<proteinExistence type="predicted"/>
<dbReference type="Gene3D" id="3.10.129.10">
    <property type="entry name" value="Hotdog Thioesterase"/>
    <property type="match status" value="1"/>
</dbReference>
<protein>
    <submittedName>
        <fullName evidence="1">Thioesterase superfamily protein [Sphingopyxis alaskensis]</fullName>
    </submittedName>
</protein>
<dbReference type="Proteomes" id="UP000252008">
    <property type="component" value="Unassembled WGS sequence"/>
</dbReference>
<dbReference type="Pfam" id="PF13279">
    <property type="entry name" value="4HBT_2"/>
    <property type="match status" value="1"/>
</dbReference>
<dbReference type="EMBL" id="UEGS01000001">
    <property type="protein sequence ID" value="SRX80923.1"/>
    <property type="molecule type" value="Genomic_DNA"/>
</dbReference>
<accession>A0A375YIL6</accession>
<gene>
    <name evidence="1" type="ORF">MPP7335_02669</name>
</gene>
<evidence type="ECO:0000313" key="1">
    <source>
        <dbReference type="EMBL" id="SRX80923.1"/>
    </source>
</evidence>
<dbReference type="STRING" id="39692.BST38_00575"/>
<dbReference type="SUPFAM" id="SSF54637">
    <property type="entry name" value="Thioesterase/thiol ester dehydrase-isomerase"/>
    <property type="match status" value="1"/>
</dbReference>
<dbReference type="RefSeq" id="WP_083141288.1">
    <property type="nucleotide sequence ID" value="NZ_MVID01000001.1"/>
</dbReference>
<organism evidence="1 2">
    <name type="scientific">Mycolicibacterium parafortuitum</name>
    <name type="common">Mycobacterium parafortuitum</name>
    <dbReference type="NCBI Taxonomy" id="39692"/>
    <lineage>
        <taxon>Bacteria</taxon>
        <taxon>Bacillati</taxon>
        <taxon>Actinomycetota</taxon>
        <taxon>Actinomycetes</taxon>
        <taxon>Mycobacteriales</taxon>
        <taxon>Mycobacteriaceae</taxon>
        <taxon>Mycolicibacterium</taxon>
    </lineage>
</organism>
<dbReference type="InterPro" id="IPR029069">
    <property type="entry name" value="HotDog_dom_sf"/>
</dbReference>
<reference evidence="1 2" key="1">
    <citation type="submission" date="2018-05" db="EMBL/GenBank/DDBJ databases">
        <authorList>
            <consortium name="IHU Genomes"/>
        </authorList>
    </citation>
    <scope>NUCLEOTIDE SEQUENCE [LARGE SCALE GENOMIC DNA]</scope>
    <source>
        <strain evidence="1 2">P7335</strain>
    </source>
</reference>
<name>A0A375YIL6_MYCPF</name>